<dbReference type="SMART" id="SM00564">
    <property type="entry name" value="PQQ"/>
    <property type="match status" value="7"/>
</dbReference>
<dbReference type="Pfam" id="PF13360">
    <property type="entry name" value="PQQ_2"/>
    <property type="match status" value="1"/>
</dbReference>
<dbReference type="PANTHER" id="PTHR34512:SF30">
    <property type="entry name" value="OUTER MEMBRANE PROTEIN ASSEMBLY FACTOR BAMB"/>
    <property type="match status" value="1"/>
</dbReference>
<dbReference type="PATRIC" id="fig|507626.3.peg.226"/>
<evidence type="ECO:0000259" key="5">
    <source>
        <dbReference type="Pfam" id="PF13360"/>
    </source>
</evidence>
<dbReference type="GO" id="GO:0051205">
    <property type="term" value="P:protein insertion into membrane"/>
    <property type="evidence" value="ECO:0007669"/>
    <property type="project" value="UniProtKB-UniRule"/>
</dbReference>
<dbReference type="InterPro" id="IPR017687">
    <property type="entry name" value="BamB"/>
</dbReference>
<dbReference type="PANTHER" id="PTHR34512">
    <property type="entry name" value="CELL SURFACE PROTEIN"/>
    <property type="match status" value="1"/>
</dbReference>
<proteinExistence type="inferred from homology"/>
<name>A0A109UKR7_9GAMM</name>
<keyword evidence="3 4" id="KW-0998">Cell outer membrane</keyword>
<dbReference type="EMBL" id="CP014226">
    <property type="protein sequence ID" value="AMC99328.1"/>
    <property type="molecule type" value="Genomic_DNA"/>
</dbReference>
<comment type="function">
    <text evidence="4">Part of the outer membrane protein assembly complex, which is involved in assembly and insertion of beta-barrel proteins into the outer membrane.</text>
</comment>
<dbReference type="SUPFAM" id="SSF50998">
    <property type="entry name" value="Quinoprotein alcohol dehydrogenase-like"/>
    <property type="match status" value="1"/>
</dbReference>
<sequence length="388" mass="42376">MISIMRRKASLAIVATLTIGLLAGCASKSEPRYSPKELTRFDATAELDSDWRQRVGQGLGRAQYPIAPSLDNGTLYAADERGRVMAFEADSGSRLWQKDLDVGVSSALTAVAGEIYLATRNGEVLALSQDDGEVLWRSRVPSEVLAAPQPTQQLLVVQSVDGSVTALDRSNGQELWSHSTTEPALTLRGTGTPSVIDPVTFAGFANGRLVTLDNRSGQPLWERRIAVPQGRSEIDRMVDLGGQPVLTPDGRLFVTSYNGRLVALQANTGEVLWEREHSSHLTPVLVGDRLFTVNEASHLVAFDARNGEEVWRNRDLEGRWLTAPAFAGGNLVVGDFEGYLHLIDTQSGRFTARTRIDSSGISVRPVTDARRIYVLSNNGRLEALDIRR</sequence>
<dbReference type="GO" id="GO:0043165">
    <property type="term" value="P:Gram-negative-bacterium-type cell outer membrane assembly"/>
    <property type="evidence" value="ECO:0007669"/>
    <property type="project" value="UniProtKB-UniRule"/>
</dbReference>
<comment type="similarity">
    <text evidence="4">Belongs to the BamB family.</text>
</comment>
<dbReference type="Gene3D" id="2.130.10.10">
    <property type="entry name" value="YVTN repeat-like/Quinoprotein amine dehydrogenase"/>
    <property type="match status" value="1"/>
</dbReference>
<dbReference type="KEGG" id="hco:LOKO_00231"/>
<reference evidence="6 7" key="2">
    <citation type="submission" date="2016-02" db="EMBL/GenBank/DDBJ databases">
        <authorList>
            <person name="Wen L."/>
            <person name="He K."/>
            <person name="Yang H."/>
        </authorList>
    </citation>
    <scope>NUCLEOTIDE SEQUENCE [LARGE SCALE GENOMIC DNA]</scope>
    <source>
        <strain evidence="6 7">AGD 8-3</strain>
    </source>
</reference>
<dbReference type="RefSeq" id="WP_066443921.1">
    <property type="nucleotide sequence ID" value="NZ_CP014226.1"/>
</dbReference>
<dbReference type="InterPro" id="IPR002372">
    <property type="entry name" value="PQQ_rpt_dom"/>
</dbReference>
<dbReference type="InterPro" id="IPR018391">
    <property type="entry name" value="PQQ_b-propeller_rpt"/>
</dbReference>
<dbReference type="OrthoDB" id="5173551at2"/>
<evidence type="ECO:0000313" key="6">
    <source>
        <dbReference type="EMBL" id="AMC99328.1"/>
    </source>
</evidence>
<dbReference type="PROSITE" id="PS51257">
    <property type="entry name" value="PROKAR_LIPOPROTEIN"/>
    <property type="match status" value="1"/>
</dbReference>
<evidence type="ECO:0000256" key="1">
    <source>
        <dbReference type="ARBA" id="ARBA00022729"/>
    </source>
</evidence>
<evidence type="ECO:0000256" key="3">
    <source>
        <dbReference type="ARBA" id="ARBA00023237"/>
    </source>
</evidence>
<evidence type="ECO:0000313" key="7">
    <source>
        <dbReference type="Proteomes" id="UP000063387"/>
    </source>
</evidence>
<comment type="subunit">
    <text evidence="4">Part of the Bam complex.</text>
</comment>
<dbReference type="GO" id="GO:0009279">
    <property type="term" value="C:cell outer membrane"/>
    <property type="evidence" value="ECO:0007669"/>
    <property type="project" value="UniProtKB-SubCell"/>
</dbReference>
<dbReference type="NCBIfam" id="TIGR03300">
    <property type="entry name" value="assembly_YfgL"/>
    <property type="match status" value="1"/>
</dbReference>
<dbReference type="AlphaFoldDB" id="A0A109UKR7"/>
<comment type="subcellular location">
    <subcellularLocation>
        <location evidence="4">Cell outer membrane</location>
        <topology evidence="4">Lipid-anchor</topology>
    </subcellularLocation>
</comment>
<gene>
    <name evidence="4 6" type="primary">bamB</name>
    <name evidence="6" type="ORF">LOKO_00231</name>
</gene>
<dbReference type="HAMAP" id="MF_00923">
    <property type="entry name" value="OM_assembly_BamB"/>
    <property type="match status" value="1"/>
</dbReference>
<keyword evidence="2 4" id="KW-0472">Membrane</keyword>
<protein>
    <recommendedName>
        <fullName evidence="4">Outer membrane protein assembly factor BamB</fullName>
    </recommendedName>
</protein>
<dbReference type="Proteomes" id="UP000063387">
    <property type="component" value="Chromosome"/>
</dbReference>
<keyword evidence="4" id="KW-0564">Palmitate</keyword>
<accession>A0A109UKR7</accession>
<keyword evidence="1 4" id="KW-0732">Signal</keyword>
<dbReference type="InterPro" id="IPR011047">
    <property type="entry name" value="Quinoprotein_ADH-like_sf"/>
</dbReference>
<keyword evidence="4" id="KW-0449">Lipoprotein</keyword>
<dbReference type="STRING" id="507626.LOKO_00231"/>
<evidence type="ECO:0000256" key="4">
    <source>
        <dbReference type="HAMAP-Rule" id="MF_00923"/>
    </source>
</evidence>
<feature type="domain" description="Pyrrolo-quinoline quinone repeat" evidence="5">
    <location>
        <begin position="81"/>
        <end position="313"/>
    </location>
</feature>
<reference evidence="6 7" key="1">
    <citation type="journal article" date="2016" name="Genome Announc.">
        <title>Draft Genome Sequence of 'Halomonas chromatireducens' Strain AGD 8-3, a Haloalkaliphilic Chromate- and Selenite-Reducing Gammaproteobacterium.</title>
        <authorList>
            <person name="Sharko F.S."/>
            <person name="Shapovalova A.A."/>
            <person name="Tsygankova S.V."/>
            <person name="Komova A.V."/>
            <person name="Boulygina E.S."/>
            <person name="Teslyuk A.B."/>
            <person name="Gotovtsev P.M."/>
            <person name="Namsaraev Z.B."/>
            <person name="Khijniak T.V."/>
            <person name="Nedoluzhko A.V."/>
            <person name="Vasilov R.G."/>
        </authorList>
    </citation>
    <scope>NUCLEOTIDE SEQUENCE [LARGE SCALE GENOMIC DNA]</scope>
    <source>
        <strain evidence="6 7">AGD 8-3</strain>
    </source>
</reference>
<organism evidence="6 7">
    <name type="scientific">Halomonas chromatireducens</name>
    <dbReference type="NCBI Taxonomy" id="507626"/>
    <lineage>
        <taxon>Bacteria</taxon>
        <taxon>Pseudomonadati</taxon>
        <taxon>Pseudomonadota</taxon>
        <taxon>Gammaproteobacteria</taxon>
        <taxon>Oceanospirillales</taxon>
        <taxon>Halomonadaceae</taxon>
        <taxon>Halomonas</taxon>
    </lineage>
</organism>
<keyword evidence="7" id="KW-1185">Reference proteome</keyword>
<dbReference type="InterPro" id="IPR015943">
    <property type="entry name" value="WD40/YVTN_repeat-like_dom_sf"/>
</dbReference>
<evidence type="ECO:0000256" key="2">
    <source>
        <dbReference type="ARBA" id="ARBA00023136"/>
    </source>
</evidence>